<reference evidence="4 5" key="1">
    <citation type="journal article" date="2013" name="BMC Genomics">
        <title>Phylogenetic relationship and virulence inference of Streptococcus Anginosus Group: curated annotation and whole-genome comparative analysis support distinct species designation.</title>
        <authorList>
            <person name="Olson A.B."/>
            <person name="Kent H."/>
            <person name="Sibley C.D."/>
            <person name="Grinwis M.E."/>
            <person name="Mabon P."/>
            <person name="Ouellette C."/>
            <person name="Tyson S."/>
            <person name="Graham M."/>
            <person name="Tyler S.D."/>
            <person name="Van Domselaar G."/>
            <person name="Surette M.G."/>
            <person name="Corbett C.R."/>
        </authorList>
    </citation>
    <scope>NUCLEOTIDE SEQUENCE [LARGE SCALE GENOMIC DNA]</scope>
    <source>
        <strain evidence="4 5">B196</strain>
    </source>
</reference>
<gene>
    <name evidence="4" type="primary">srtC</name>
    <name evidence="4" type="ORF">SIR_0494</name>
</gene>
<dbReference type="Gene3D" id="2.40.260.10">
    <property type="entry name" value="Sortase"/>
    <property type="match status" value="1"/>
</dbReference>
<dbReference type="NCBIfam" id="TIGR01076">
    <property type="entry name" value="sortase_fam"/>
    <property type="match status" value="1"/>
</dbReference>
<dbReference type="Pfam" id="PF04203">
    <property type="entry name" value="Sortase"/>
    <property type="match status" value="1"/>
</dbReference>
<proteinExistence type="predicted"/>
<dbReference type="MEROPS" id="C60.007"/>
<dbReference type="EMBL" id="CP003857">
    <property type="protein sequence ID" value="AGU75868.1"/>
    <property type="molecule type" value="Genomic_DNA"/>
</dbReference>
<dbReference type="CDD" id="cd05827">
    <property type="entry name" value="Sortase_C"/>
    <property type="match status" value="1"/>
</dbReference>
<evidence type="ECO:0000256" key="3">
    <source>
        <dbReference type="SAM" id="Phobius"/>
    </source>
</evidence>
<dbReference type="PATRIC" id="fig|862967.3.peg.480"/>
<keyword evidence="5" id="KW-1185">Reference proteome</keyword>
<feature type="active site" description="Acyl-thioester intermediate" evidence="2">
    <location>
        <position position="228"/>
    </location>
</feature>
<protein>
    <submittedName>
        <fullName evidence="4">Sortase family protein</fullName>
    </submittedName>
</protein>
<name>T1ZD69_STRIT</name>
<keyword evidence="3" id="KW-1133">Transmembrane helix</keyword>
<evidence type="ECO:0000313" key="4">
    <source>
        <dbReference type="EMBL" id="AGU75868.1"/>
    </source>
</evidence>
<dbReference type="HOGENOM" id="CLU_045680_1_1_9"/>
<sequence>MKYWDCLIQSQYLYEVRVKHKKKNIGLILFFIFGFLILIYPIVSNTWNSYRANQLLSSYDKKIKSNQKKENIKMWEDAIAYNNELGIQPVPDAFSVRDGIHDTKYESLLNVNKNGIMGYVDIPSIKVKLPIYHYTTDESLSKGAGHLLGSSLPVGGEGTHAVVSAHRGLPTAEMFTNLPSLKKGKYFYFHVLDKIIAYKVDQILTVKPYQVSALSGEKGKDYATLITCTPYGVNTERLLVRGHRVPYNPKTYQKEKASKGKIDSSFWFLQLLSVVIGLILAFVVVYFYVLFTKKK</sequence>
<dbReference type="InterPro" id="IPR042002">
    <property type="entry name" value="Sortase_C"/>
</dbReference>
<dbReference type="SUPFAM" id="SSF63817">
    <property type="entry name" value="Sortase"/>
    <property type="match status" value="1"/>
</dbReference>
<dbReference type="InterPro" id="IPR005754">
    <property type="entry name" value="Sortase"/>
</dbReference>
<feature type="active site" description="Proton donor/acceptor" evidence="2">
    <location>
        <position position="166"/>
    </location>
</feature>
<feature type="transmembrane region" description="Helical" evidence="3">
    <location>
        <begin position="25"/>
        <end position="43"/>
    </location>
</feature>
<keyword evidence="1" id="KW-0378">Hydrolase</keyword>
<evidence type="ECO:0000256" key="1">
    <source>
        <dbReference type="ARBA" id="ARBA00022801"/>
    </source>
</evidence>
<organism evidence="4 5">
    <name type="scientific">Streptococcus intermedius B196</name>
    <dbReference type="NCBI Taxonomy" id="862967"/>
    <lineage>
        <taxon>Bacteria</taxon>
        <taxon>Bacillati</taxon>
        <taxon>Bacillota</taxon>
        <taxon>Bacilli</taxon>
        <taxon>Lactobacillales</taxon>
        <taxon>Streptococcaceae</taxon>
        <taxon>Streptococcus</taxon>
        <taxon>Streptococcus anginosus group</taxon>
    </lineage>
</organism>
<accession>T1ZD69</accession>
<feature type="transmembrane region" description="Helical" evidence="3">
    <location>
        <begin position="266"/>
        <end position="291"/>
    </location>
</feature>
<keyword evidence="3" id="KW-0812">Transmembrane</keyword>
<dbReference type="Proteomes" id="UP000016233">
    <property type="component" value="Chromosome"/>
</dbReference>
<dbReference type="NCBIfam" id="NF033745">
    <property type="entry name" value="class_C_sortase"/>
    <property type="match status" value="1"/>
</dbReference>
<evidence type="ECO:0000256" key="2">
    <source>
        <dbReference type="PIRSR" id="PIRSR605754-1"/>
    </source>
</evidence>
<evidence type="ECO:0000313" key="5">
    <source>
        <dbReference type="Proteomes" id="UP000016233"/>
    </source>
</evidence>
<keyword evidence="3" id="KW-0472">Membrane</keyword>
<dbReference type="AlphaFoldDB" id="T1ZD69"/>
<dbReference type="eggNOG" id="COG3764">
    <property type="taxonomic scope" value="Bacteria"/>
</dbReference>
<dbReference type="GO" id="GO:0016787">
    <property type="term" value="F:hydrolase activity"/>
    <property type="evidence" value="ECO:0007669"/>
    <property type="project" value="UniProtKB-KW"/>
</dbReference>
<dbReference type="InterPro" id="IPR023365">
    <property type="entry name" value="Sortase_dom-sf"/>
</dbReference>
<dbReference type="KEGG" id="sib:SIR_0494"/>